<dbReference type="OrthoDB" id="47172at2759"/>
<evidence type="ECO:0000313" key="3">
    <source>
        <dbReference type="EMBL" id="KAF2099506.1"/>
    </source>
</evidence>
<feature type="compositionally biased region" description="Acidic residues" evidence="1">
    <location>
        <begin position="368"/>
        <end position="377"/>
    </location>
</feature>
<sequence length="518" mass="59146">MPHAATTEEATLRGLHGLLSLAPESRQDDLLDQLPSDVSAVLYTRPHDVLNLAHERLHSYPYKDVPPYWRACYEEAAIACARSIVEKQLAQRKFESGGTRNDWIDNVVWRLDMALIMTGATCRRQTIDMAMSAIGQFLDAVQNRQPEDPNAFRQGDSHNHINEHNHELLRPAKRRRLSNQGSRQKELTSVSQSWPTAKIRHPPLKHPIQRADNLSLPSFQKHFNENNNARDHPNPLIVSRAISHWPALDPETPERNWNNPQYLLKRTLGGRRLVPIEIGRSYTDEDWGQKIVRVSEFVENWMLDHPTAEADDESDEGLPKHHREVAYLAQHDLFAQIPALRNDISIPDYCYSSPPQRQNSSNRPTKEVEDDASDSADEPLLNAWFGPANTISPAHTDPHHNVFAQVVGYKYVRLFGPSQHERMYPRGVGDDGVDMGNTSQVDVGEAMRVLEGWDWDDGKVDDSDMGSDDDFERRFPLHEGAEYVEAVIGPGECLYIPEGWWHYVRSLSPSFSVSFWWN</sequence>
<dbReference type="SMART" id="SM00558">
    <property type="entry name" value="JmjC"/>
    <property type="match status" value="1"/>
</dbReference>
<dbReference type="InterPro" id="IPR003347">
    <property type="entry name" value="JmjC_dom"/>
</dbReference>
<dbReference type="InterPro" id="IPR041667">
    <property type="entry name" value="Cupin_8"/>
</dbReference>
<proteinExistence type="predicted"/>
<dbReference type="EMBL" id="ML978125">
    <property type="protein sequence ID" value="KAF2099506.1"/>
    <property type="molecule type" value="Genomic_DNA"/>
</dbReference>
<feature type="compositionally biased region" description="Polar residues" evidence="1">
    <location>
        <begin position="178"/>
        <end position="195"/>
    </location>
</feature>
<name>A0A9P4M694_9PEZI</name>
<organism evidence="3 4">
    <name type="scientific">Rhizodiscina lignyota</name>
    <dbReference type="NCBI Taxonomy" id="1504668"/>
    <lineage>
        <taxon>Eukaryota</taxon>
        <taxon>Fungi</taxon>
        <taxon>Dikarya</taxon>
        <taxon>Ascomycota</taxon>
        <taxon>Pezizomycotina</taxon>
        <taxon>Dothideomycetes</taxon>
        <taxon>Pleosporomycetidae</taxon>
        <taxon>Aulographales</taxon>
        <taxon>Rhizodiscinaceae</taxon>
        <taxon>Rhizodiscina</taxon>
    </lineage>
</organism>
<feature type="region of interest" description="Disordered" evidence="1">
    <location>
        <begin position="146"/>
        <end position="201"/>
    </location>
</feature>
<feature type="compositionally biased region" description="Polar residues" evidence="1">
    <location>
        <begin position="353"/>
        <end position="363"/>
    </location>
</feature>
<accession>A0A9P4M694</accession>
<protein>
    <submittedName>
        <fullName evidence="3">Clavaminate synthase-like protein</fullName>
    </submittedName>
</protein>
<dbReference type="AlphaFoldDB" id="A0A9P4M694"/>
<dbReference type="PANTHER" id="PTHR12461:SF101">
    <property type="entry name" value="TRNA WYBUTOSINE-SYNTHESIZING PROTEIN 4"/>
    <property type="match status" value="1"/>
</dbReference>
<dbReference type="SUPFAM" id="SSF51197">
    <property type="entry name" value="Clavaminate synthase-like"/>
    <property type="match status" value="1"/>
</dbReference>
<gene>
    <name evidence="3" type="ORF">NA57DRAFT_38030</name>
</gene>
<dbReference type="PROSITE" id="PS51184">
    <property type="entry name" value="JMJC"/>
    <property type="match status" value="1"/>
</dbReference>
<dbReference type="Pfam" id="PF13621">
    <property type="entry name" value="Cupin_8"/>
    <property type="match status" value="1"/>
</dbReference>
<keyword evidence="4" id="KW-1185">Reference proteome</keyword>
<feature type="domain" description="JmjC" evidence="2">
    <location>
        <begin position="352"/>
        <end position="518"/>
    </location>
</feature>
<feature type="region of interest" description="Disordered" evidence="1">
    <location>
        <begin position="348"/>
        <end position="380"/>
    </location>
</feature>
<evidence type="ECO:0000313" key="4">
    <source>
        <dbReference type="Proteomes" id="UP000799772"/>
    </source>
</evidence>
<reference evidence="3" key="1">
    <citation type="journal article" date="2020" name="Stud. Mycol.">
        <title>101 Dothideomycetes genomes: a test case for predicting lifestyles and emergence of pathogens.</title>
        <authorList>
            <person name="Haridas S."/>
            <person name="Albert R."/>
            <person name="Binder M."/>
            <person name="Bloem J."/>
            <person name="Labutti K."/>
            <person name="Salamov A."/>
            <person name="Andreopoulos B."/>
            <person name="Baker S."/>
            <person name="Barry K."/>
            <person name="Bills G."/>
            <person name="Bluhm B."/>
            <person name="Cannon C."/>
            <person name="Castanera R."/>
            <person name="Culley D."/>
            <person name="Daum C."/>
            <person name="Ezra D."/>
            <person name="Gonzalez J."/>
            <person name="Henrissat B."/>
            <person name="Kuo A."/>
            <person name="Liang C."/>
            <person name="Lipzen A."/>
            <person name="Lutzoni F."/>
            <person name="Magnuson J."/>
            <person name="Mondo S."/>
            <person name="Nolan M."/>
            <person name="Ohm R."/>
            <person name="Pangilinan J."/>
            <person name="Park H.-J."/>
            <person name="Ramirez L."/>
            <person name="Alfaro M."/>
            <person name="Sun H."/>
            <person name="Tritt A."/>
            <person name="Yoshinaga Y."/>
            <person name="Zwiers L.-H."/>
            <person name="Turgeon B."/>
            <person name="Goodwin S."/>
            <person name="Spatafora J."/>
            <person name="Crous P."/>
            <person name="Grigoriev I."/>
        </authorList>
    </citation>
    <scope>NUCLEOTIDE SEQUENCE</scope>
    <source>
        <strain evidence="3">CBS 133067</strain>
    </source>
</reference>
<comment type="caution">
    <text evidence="3">The sequence shown here is derived from an EMBL/GenBank/DDBJ whole genome shotgun (WGS) entry which is preliminary data.</text>
</comment>
<dbReference type="PANTHER" id="PTHR12461">
    <property type="entry name" value="HYPOXIA-INDUCIBLE FACTOR 1 ALPHA INHIBITOR-RELATED"/>
    <property type="match status" value="1"/>
</dbReference>
<evidence type="ECO:0000256" key="1">
    <source>
        <dbReference type="SAM" id="MobiDB-lite"/>
    </source>
</evidence>
<feature type="compositionally biased region" description="Basic and acidic residues" evidence="1">
    <location>
        <begin position="155"/>
        <end position="170"/>
    </location>
</feature>
<dbReference type="Proteomes" id="UP000799772">
    <property type="component" value="Unassembled WGS sequence"/>
</dbReference>
<dbReference type="Gene3D" id="2.60.120.650">
    <property type="entry name" value="Cupin"/>
    <property type="match status" value="1"/>
</dbReference>
<evidence type="ECO:0000259" key="2">
    <source>
        <dbReference type="PROSITE" id="PS51184"/>
    </source>
</evidence>
<dbReference type="FunFam" id="2.60.120.650:FF:000046">
    <property type="entry name" value="JmjC domain-containing protein D"/>
    <property type="match status" value="1"/>
</dbReference>